<evidence type="ECO:0000313" key="2">
    <source>
        <dbReference type="Proteomes" id="UP000295724"/>
    </source>
</evidence>
<dbReference type="AlphaFoldDB" id="A0A4V3DIK0"/>
<dbReference type="SUPFAM" id="SSF55961">
    <property type="entry name" value="Bet v1-like"/>
    <property type="match status" value="1"/>
</dbReference>
<proteinExistence type="predicted"/>
<keyword evidence="2" id="KW-1185">Reference proteome</keyword>
<dbReference type="InterPro" id="IPR023393">
    <property type="entry name" value="START-like_dom_sf"/>
</dbReference>
<organism evidence="1 2">
    <name type="scientific">Marinicella litoralis</name>
    <dbReference type="NCBI Taxonomy" id="644220"/>
    <lineage>
        <taxon>Bacteria</taxon>
        <taxon>Pseudomonadati</taxon>
        <taxon>Pseudomonadota</taxon>
        <taxon>Gammaproteobacteria</taxon>
        <taxon>Lysobacterales</taxon>
        <taxon>Marinicellaceae</taxon>
        <taxon>Marinicella</taxon>
    </lineage>
</organism>
<name>A0A4V3DIK0_9GAMM</name>
<dbReference type="Pfam" id="PF10604">
    <property type="entry name" value="Polyketide_cyc2"/>
    <property type="match status" value="1"/>
</dbReference>
<dbReference type="OrthoDB" id="4459835at2"/>
<dbReference type="EMBL" id="SNZB01000002">
    <property type="protein sequence ID" value="TDR22401.1"/>
    <property type="molecule type" value="Genomic_DNA"/>
</dbReference>
<evidence type="ECO:0000313" key="1">
    <source>
        <dbReference type="EMBL" id="TDR22401.1"/>
    </source>
</evidence>
<reference evidence="1 2" key="1">
    <citation type="submission" date="2019-03" db="EMBL/GenBank/DDBJ databases">
        <title>Genomic Encyclopedia of Type Strains, Phase IV (KMG-IV): sequencing the most valuable type-strain genomes for metagenomic binning, comparative biology and taxonomic classification.</title>
        <authorList>
            <person name="Goeker M."/>
        </authorList>
    </citation>
    <scope>NUCLEOTIDE SEQUENCE [LARGE SCALE GENOMIC DNA]</scope>
    <source>
        <strain evidence="1 2">DSM 25488</strain>
    </source>
</reference>
<protein>
    <submittedName>
        <fullName evidence="1">Polyketide cyclase/dehydrase/lipid transport protein</fullName>
    </submittedName>
</protein>
<dbReference type="InterPro" id="IPR019587">
    <property type="entry name" value="Polyketide_cyclase/dehydratase"/>
</dbReference>
<gene>
    <name evidence="1" type="ORF">C8D91_0889</name>
</gene>
<dbReference type="Proteomes" id="UP000295724">
    <property type="component" value="Unassembled WGS sequence"/>
</dbReference>
<dbReference type="CDD" id="cd07821">
    <property type="entry name" value="PYR_PYL_RCAR_like"/>
    <property type="match status" value="1"/>
</dbReference>
<comment type="caution">
    <text evidence="1">The sequence shown here is derived from an EMBL/GenBank/DDBJ whole genome shotgun (WGS) entry which is preliminary data.</text>
</comment>
<dbReference type="Gene3D" id="3.30.530.20">
    <property type="match status" value="1"/>
</dbReference>
<dbReference type="RefSeq" id="WP_099019046.1">
    <property type="nucleotide sequence ID" value="NZ_NIHB01000002.1"/>
</dbReference>
<sequence length="142" mass="16221">MQKIHVTVYFNQDIADVFSAVSDHRSFLTGGGLTCHLIKKGAVNKNGLGAVRTVRTKTHTFTEEINAFEENESFDYLITAIKPKMAMKHHAGWLEFNEENGKTRVDWHSHFTITTPIIGPLIGWVVKRKIEKVFLNRLNQLK</sequence>
<accession>A0A4V3DIK0</accession>